<dbReference type="Proteomes" id="UP001057375">
    <property type="component" value="Unassembled WGS sequence"/>
</dbReference>
<keyword evidence="2" id="KW-1185">Reference proteome</keyword>
<name>A0ABQ5K8R9_9EUKA</name>
<evidence type="ECO:0000313" key="2">
    <source>
        <dbReference type="Proteomes" id="UP001057375"/>
    </source>
</evidence>
<reference evidence="1" key="1">
    <citation type="submission" date="2022-03" db="EMBL/GenBank/DDBJ databases">
        <title>Draft genome sequence of Aduncisulcus paluster, a free-living microaerophilic Fornicata.</title>
        <authorList>
            <person name="Yuyama I."/>
            <person name="Kume K."/>
            <person name="Tamura T."/>
            <person name="Inagaki Y."/>
            <person name="Hashimoto T."/>
        </authorList>
    </citation>
    <scope>NUCLEOTIDE SEQUENCE</scope>
    <source>
        <strain evidence="1">NY0171</strain>
    </source>
</reference>
<evidence type="ECO:0008006" key="3">
    <source>
        <dbReference type="Google" id="ProtNLM"/>
    </source>
</evidence>
<evidence type="ECO:0000313" key="1">
    <source>
        <dbReference type="EMBL" id="GKT27859.1"/>
    </source>
</evidence>
<organism evidence="1 2">
    <name type="scientific">Aduncisulcus paluster</name>
    <dbReference type="NCBI Taxonomy" id="2918883"/>
    <lineage>
        <taxon>Eukaryota</taxon>
        <taxon>Metamonada</taxon>
        <taxon>Carpediemonas-like organisms</taxon>
        <taxon>Aduncisulcus</taxon>
    </lineage>
</organism>
<dbReference type="EMBL" id="BQXS01000079">
    <property type="protein sequence ID" value="GKT27859.1"/>
    <property type="molecule type" value="Genomic_DNA"/>
</dbReference>
<protein>
    <recommendedName>
        <fullName evidence="3">TPX2 C-terminal domain-containing protein</fullName>
    </recommendedName>
</protein>
<accession>A0ABQ5K8R9</accession>
<gene>
    <name evidence="1" type="ORF">ADUPG1_000238</name>
</gene>
<comment type="caution">
    <text evidence="1">The sequence shown here is derived from an EMBL/GenBank/DDBJ whole genome shotgun (WGS) entry which is preliminary data.</text>
</comment>
<sequence length="249" mass="29472">MLQEDTYQFKARPMPNFDRNTLPPKKLFFTTSFKDFKFSLPDRMKDRKLFEKRTKVLQKRKNKEKKRLEEEKIMRELEELKKYREKYGFHPNKLNRKMLERPLFVPTLGQTPMTIPKSPKLSGCGWSKTLKLDQSMKPKSGKIIKESEKIVIIGSRKRKERPSSGVRLISPKHRLFSQSPNQVENIFLSSNYLSPEVLKRVKQLKLERKRIKKRGAMGSEKLAGESETYGKKKKKRKARTLIEVVLCHY</sequence>
<proteinExistence type="predicted"/>